<dbReference type="InterPro" id="IPR007318">
    <property type="entry name" value="Phopholipid_MeTrfase"/>
</dbReference>
<keyword evidence="2 5" id="KW-0812">Transmembrane</keyword>
<evidence type="ECO:0000256" key="4">
    <source>
        <dbReference type="ARBA" id="ARBA00023136"/>
    </source>
</evidence>
<comment type="caution">
    <text evidence="6">The sequence shown here is derived from an EMBL/GenBank/DDBJ whole genome shotgun (WGS) entry which is preliminary data.</text>
</comment>
<evidence type="ECO:0000256" key="5">
    <source>
        <dbReference type="SAM" id="Phobius"/>
    </source>
</evidence>
<dbReference type="PANTHER" id="PTHR12714">
    <property type="entry name" value="PROTEIN-S ISOPRENYLCYSTEINE O-METHYLTRANSFERASE"/>
    <property type="match status" value="1"/>
</dbReference>
<evidence type="ECO:0000256" key="2">
    <source>
        <dbReference type="ARBA" id="ARBA00022692"/>
    </source>
</evidence>
<protein>
    <submittedName>
        <fullName evidence="6">Isoprenylcysteine carboxylmethyltransferase family protein</fullName>
    </submittedName>
</protein>
<dbReference type="PANTHER" id="PTHR12714:SF24">
    <property type="entry name" value="SLR1182 PROTEIN"/>
    <property type="match status" value="1"/>
</dbReference>
<dbReference type="Proteomes" id="UP001201844">
    <property type="component" value="Unassembled WGS sequence"/>
</dbReference>
<gene>
    <name evidence="6" type="ORF">MKI86_07205</name>
</gene>
<evidence type="ECO:0000313" key="7">
    <source>
        <dbReference type="Proteomes" id="UP001201844"/>
    </source>
</evidence>
<reference evidence="6 7" key="1">
    <citation type="submission" date="2022-02" db="EMBL/GenBank/DDBJ databases">
        <title>Shinella B3.7 sp. nov., isolated from Sediment (Zhairuo Island).</title>
        <authorList>
            <person name="Chen G."/>
        </authorList>
    </citation>
    <scope>NUCLEOTIDE SEQUENCE [LARGE SCALE GENOMIC DNA]</scope>
    <source>
        <strain evidence="6 7">B3.7</strain>
    </source>
</reference>
<evidence type="ECO:0000256" key="3">
    <source>
        <dbReference type="ARBA" id="ARBA00022989"/>
    </source>
</evidence>
<feature type="transmembrane region" description="Helical" evidence="5">
    <location>
        <begin position="16"/>
        <end position="34"/>
    </location>
</feature>
<name>A0ABT0CJX7_9HYPH</name>
<evidence type="ECO:0000313" key="6">
    <source>
        <dbReference type="EMBL" id="MCJ8148922.1"/>
    </source>
</evidence>
<comment type="subcellular location">
    <subcellularLocation>
        <location evidence="1">Endomembrane system</location>
        <topology evidence="1">Multi-pass membrane protein</topology>
    </subcellularLocation>
</comment>
<keyword evidence="3 5" id="KW-1133">Transmembrane helix</keyword>
<proteinExistence type="predicted"/>
<accession>A0ABT0CJX7</accession>
<sequence length="157" mass="17429">MNAYRMKPLAFPWPPFIYGAAIAAAFLLQAYFPLSVAETNIWIARAAGGVLIATAVILDVWAMRTLVDCHTTILPNRCSTHLVTSGPYRFTRNPIYLGYTLATAGIGLAMLNPWCIVTAMAAAALTSLVAIKREELHLLSRFGVDFERYCHHTTRWI</sequence>
<keyword evidence="4 5" id="KW-0472">Membrane</keyword>
<dbReference type="Gene3D" id="1.20.120.1630">
    <property type="match status" value="1"/>
</dbReference>
<organism evidence="6 7">
    <name type="scientific">Shinella sedimenti</name>
    <dbReference type="NCBI Taxonomy" id="2919913"/>
    <lineage>
        <taxon>Bacteria</taxon>
        <taxon>Pseudomonadati</taxon>
        <taxon>Pseudomonadota</taxon>
        <taxon>Alphaproteobacteria</taxon>
        <taxon>Hyphomicrobiales</taxon>
        <taxon>Rhizobiaceae</taxon>
        <taxon>Shinella</taxon>
    </lineage>
</organism>
<evidence type="ECO:0000256" key="1">
    <source>
        <dbReference type="ARBA" id="ARBA00004127"/>
    </source>
</evidence>
<dbReference type="EMBL" id="JAKVIN010000002">
    <property type="protein sequence ID" value="MCJ8148922.1"/>
    <property type="molecule type" value="Genomic_DNA"/>
</dbReference>
<dbReference type="RefSeq" id="WP_241599162.1">
    <property type="nucleotide sequence ID" value="NZ_JAKVIN010000002.1"/>
</dbReference>
<feature type="transmembrane region" description="Helical" evidence="5">
    <location>
        <begin position="41"/>
        <end position="62"/>
    </location>
</feature>
<dbReference type="Pfam" id="PF04191">
    <property type="entry name" value="PEMT"/>
    <property type="match status" value="1"/>
</dbReference>
<keyword evidence="7" id="KW-1185">Reference proteome</keyword>